<protein>
    <recommendedName>
        <fullName evidence="3">Gp5/Type VI secretion system Vgr protein OB-fold domain-containing protein</fullName>
    </recommendedName>
</protein>
<feature type="compositionally biased region" description="Polar residues" evidence="1">
    <location>
        <begin position="276"/>
        <end position="286"/>
    </location>
</feature>
<dbReference type="SUPFAM" id="SSF69349">
    <property type="entry name" value="Phage fibre proteins"/>
    <property type="match status" value="1"/>
</dbReference>
<reference evidence="2" key="1">
    <citation type="submission" date="2018-05" db="EMBL/GenBank/DDBJ databases">
        <authorList>
            <person name="Lanie J.A."/>
            <person name="Ng W.-L."/>
            <person name="Kazmierczak K.M."/>
            <person name="Andrzejewski T.M."/>
            <person name="Davidsen T.M."/>
            <person name="Wayne K.J."/>
            <person name="Tettelin H."/>
            <person name="Glass J.I."/>
            <person name="Rusch D."/>
            <person name="Podicherti R."/>
            <person name="Tsui H.-C.T."/>
            <person name="Winkler M.E."/>
        </authorList>
    </citation>
    <scope>NUCLEOTIDE SEQUENCE</scope>
</reference>
<feature type="compositionally biased region" description="Basic and acidic residues" evidence="1">
    <location>
        <begin position="1"/>
        <end position="11"/>
    </location>
</feature>
<feature type="non-terminal residue" evidence="2">
    <location>
        <position position="286"/>
    </location>
</feature>
<feature type="region of interest" description="Disordered" evidence="1">
    <location>
        <begin position="258"/>
        <end position="286"/>
    </location>
</feature>
<evidence type="ECO:0000313" key="2">
    <source>
        <dbReference type="EMBL" id="SVD43863.1"/>
    </source>
</evidence>
<feature type="compositionally biased region" description="Polar residues" evidence="1">
    <location>
        <begin position="12"/>
        <end position="25"/>
    </location>
</feature>
<dbReference type="Gene3D" id="3.10.450.190">
    <property type="match status" value="1"/>
</dbReference>
<feature type="region of interest" description="Disordered" evidence="1">
    <location>
        <begin position="1"/>
        <end position="44"/>
    </location>
</feature>
<feature type="non-terminal residue" evidence="2">
    <location>
        <position position="1"/>
    </location>
</feature>
<dbReference type="AlphaFoldDB" id="A0A382VBL0"/>
<name>A0A382VBL0_9ZZZZ</name>
<gene>
    <name evidence="2" type="ORF">METZ01_LOCUS396717</name>
</gene>
<sequence length="286" mass="31107">THEERASENASDRLSTSAESYSSFLNPREVNEPTTSKYARGKADSSSTVETTGIFAFKNRNRLVGMSTSVYNPDADLATHLPTAAWATYASVSNDTKKIEQPPSAYAAVYPFNHVYESESGHLIEIDDTPTKERLHWFHRSGTFTEFHPKGIRVDRTMGHHYDMVSGNKNTITMGEENRITTDDSVTTVGAKLTMTASKDIRIRSEAGSVTLDSGAGITTVSGNHVLIDAKNTLVLKGAKIVRDDDAAEDAIKGSWDLSIGGANKTKQQKKDDNTISDSNENVGGT</sequence>
<evidence type="ECO:0000256" key="1">
    <source>
        <dbReference type="SAM" id="MobiDB-lite"/>
    </source>
</evidence>
<proteinExistence type="predicted"/>
<evidence type="ECO:0008006" key="3">
    <source>
        <dbReference type="Google" id="ProtNLM"/>
    </source>
</evidence>
<organism evidence="2">
    <name type="scientific">marine metagenome</name>
    <dbReference type="NCBI Taxonomy" id="408172"/>
    <lineage>
        <taxon>unclassified sequences</taxon>
        <taxon>metagenomes</taxon>
        <taxon>ecological metagenomes</taxon>
    </lineage>
</organism>
<accession>A0A382VBL0</accession>
<dbReference type="EMBL" id="UINC01150685">
    <property type="protein sequence ID" value="SVD43863.1"/>
    <property type="molecule type" value="Genomic_DNA"/>
</dbReference>